<feature type="transmembrane region" description="Helical" evidence="7">
    <location>
        <begin position="217"/>
        <end position="237"/>
    </location>
</feature>
<feature type="transmembrane region" description="Helical" evidence="7">
    <location>
        <begin position="169"/>
        <end position="188"/>
    </location>
</feature>
<organism evidence="9">
    <name type="scientific">Caldilineaceae bacterium SB0675_bin_29</name>
    <dbReference type="NCBI Taxonomy" id="2605266"/>
    <lineage>
        <taxon>Bacteria</taxon>
        <taxon>Bacillati</taxon>
        <taxon>Chloroflexota</taxon>
        <taxon>Caldilineae</taxon>
        <taxon>Caldilineales</taxon>
        <taxon>Caldilineaceae</taxon>
    </lineage>
</organism>
<accession>A0A6B1FVZ9</accession>
<evidence type="ECO:0000256" key="2">
    <source>
        <dbReference type="ARBA" id="ARBA00022448"/>
    </source>
</evidence>
<keyword evidence="5 7" id="KW-1133">Transmembrane helix</keyword>
<evidence type="ECO:0000259" key="8">
    <source>
        <dbReference type="PROSITE" id="PS50928"/>
    </source>
</evidence>
<dbReference type="AlphaFoldDB" id="A0A6B1FVZ9"/>
<evidence type="ECO:0000256" key="4">
    <source>
        <dbReference type="ARBA" id="ARBA00022692"/>
    </source>
</evidence>
<feature type="domain" description="ABC transmembrane type-1" evidence="8">
    <location>
        <begin position="78"/>
        <end position="292"/>
    </location>
</feature>
<dbReference type="PROSITE" id="PS50928">
    <property type="entry name" value="ABC_TM1"/>
    <property type="match status" value="1"/>
</dbReference>
<dbReference type="PANTHER" id="PTHR30193">
    <property type="entry name" value="ABC TRANSPORTER PERMEASE PROTEIN"/>
    <property type="match status" value="1"/>
</dbReference>
<proteinExistence type="inferred from homology"/>
<keyword evidence="4 7" id="KW-0812">Transmembrane</keyword>
<dbReference type="InterPro" id="IPR035906">
    <property type="entry name" value="MetI-like_sf"/>
</dbReference>
<dbReference type="EMBL" id="VYDA01000006">
    <property type="protein sequence ID" value="MYH60237.1"/>
    <property type="molecule type" value="Genomic_DNA"/>
</dbReference>
<dbReference type="Gene3D" id="1.10.3720.10">
    <property type="entry name" value="MetI-like"/>
    <property type="match status" value="1"/>
</dbReference>
<feature type="transmembrane region" description="Helical" evidence="7">
    <location>
        <begin position="274"/>
        <end position="293"/>
    </location>
</feature>
<feature type="transmembrane region" description="Helical" evidence="7">
    <location>
        <begin position="115"/>
        <end position="136"/>
    </location>
</feature>
<comment type="similarity">
    <text evidence="7">Belongs to the binding-protein-dependent transport system permease family.</text>
</comment>
<evidence type="ECO:0000256" key="3">
    <source>
        <dbReference type="ARBA" id="ARBA00022475"/>
    </source>
</evidence>
<dbReference type="InterPro" id="IPR051393">
    <property type="entry name" value="ABC_transporter_permease"/>
</dbReference>
<dbReference type="GO" id="GO:0055085">
    <property type="term" value="P:transmembrane transport"/>
    <property type="evidence" value="ECO:0007669"/>
    <property type="project" value="InterPro"/>
</dbReference>
<evidence type="ECO:0000256" key="6">
    <source>
        <dbReference type="ARBA" id="ARBA00023136"/>
    </source>
</evidence>
<dbReference type="GO" id="GO:0005886">
    <property type="term" value="C:plasma membrane"/>
    <property type="evidence" value="ECO:0007669"/>
    <property type="project" value="UniProtKB-SubCell"/>
</dbReference>
<comment type="subcellular location">
    <subcellularLocation>
        <location evidence="1 7">Cell membrane</location>
        <topology evidence="1 7">Multi-pass membrane protein</topology>
    </subcellularLocation>
</comment>
<dbReference type="CDD" id="cd06261">
    <property type="entry name" value="TM_PBP2"/>
    <property type="match status" value="1"/>
</dbReference>
<dbReference type="InterPro" id="IPR000515">
    <property type="entry name" value="MetI-like"/>
</dbReference>
<dbReference type="Pfam" id="PF00528">
    <property type="entry name" value="BPD_transp_1"/>
    <property type="match status" value="1"/>
</dbReference>
<dbReference type="SUPFAM" id="SSF161098">
    <property type="entry name" value="MetI-like"/>
    <property type="match status" value="1"/>
</dbReference>
<name>A0A6B1FVZ9_9CHLR</name>
<evidence type="ECO:0000256" key="7">
    <source>
        <dbReference type="RuleBase" id="RU363032"/>
    </source>
</evidence>
<protein>
    <submittedName>
        <fullName evidence="9">Sugar ABC transporter permease</fullName>
    </submittedName>
</protein>
<feature type="transmembrane region" description="Helical" evidence="7">
    <location>
        <begin position="82"/>
        <end position="103"/>
    </location>
</feature>
<keyword evidence="2 7" id="KW-0813">Transport</keyword>
<evidence type="ECO:0000256" key="5">
    <source>
        <dbReference type="ARBA" id="ARBA00022989"/>
    </source>
</evidence>
<dbReference type="PANTHER" id="PTHR30193:SF1">
    <property type="entry name" value="ABC TRANSPORTER PERMEASE PROTEIN YESP-RELATED"/>
    <property type="match status" value="1"/>
</dbReference>
<feature type="transmembrane region" description="Helical" evidence="7">
    <location>
        <begin position="17"/>
        <end position="39"/>
    </location>
</feature>
<comment type="caution">
    <text evidence="9">The sequence shown here is derived from an EMBL/GenBank/DDBJ whole genome shotgun (WGS) entry which is preliminary data.</text>
</comment>
<keyword evidence="3" id="KW-1003">Cell membrane</keyword>
<evidence type="ECO:0000313" key="9">
    <source>
        <dbReference type="EMBL" id="MYH60237.1"/>
    </source>
</evidence>
<keyword evidence="6 7" id="KW-0472">Membrane</keyword>
<sequence>MTAIGSIRESKIVRRKLMWGLIFISPWLIGLIGFTAYPIGASLAYSLTDYAIMSPPKWVGLENYVEMLTDDDLFSKSLSNTVIFALLSVPTSIAVAFGLALMLNQRVMGKAVFRTIIFVPTLVPSVALAIMWLWLFNPQFGVVNGMLWELFGINGPGWLTDEDWSKPTLLLMSLWTVGYGVVIFLAGLQDIPQSLYEAADIDGAGVAQKTRHVTIPLLTPVIFFQLVISIIAIFQIFTAPHVMTGGSGQPAKSLLFYVMYLYRQAFVYMKMGHASGMAWLLFLIILACTLVIFRTSGWVHYSGGERGTTTKT</sequence>
<gene>
    <name evidence="9" type="ORF">F4148_00180</name>
</gene>
<reference evidence="9" key="1">
    <citation type="submission" date="2019-09" db="EMBL/GenBank/DDBJ databases">
        <title>Characterisation of the sponge microbiome using genome-centric metagenomics.</title>
        <authorList>
            <person name="Engelberts J.P."/>
            <person name="Robbins S.J."/>
            <person name="De Goeij J.M."/>
            <person name="Aranda M."/>
            <person name="Bell S.C."/>
            <person name="Webster N.S."/>
        </authorList>
    </citation>
    <scope>NUCLEOTIDE SEQUENCE</scope>
    <source>
        <strain evidence="9">SB0675_bin_29</strain>
    </source>
</reference>
<evidence type="ECO:0000256" key="1">
    <source>
        <dbReference type="ARBA" id="ARBA00004651"/>
    </source>
</evidence>